<proteinExistence type="predicted"/>
<evidence type="ECO:0000256" key="1">
    <source>
        <dbReference type="SAM" id="MobiDB-lite"/>
    </source>
</evidence>
<sequence length="452" mass="48066">MEWSEFARRLGRELAGLDHGVILIVRERVEDRHYVQAIREPDRLYAEAVSNHFLDGPLLLTAADEEVMVEAGWNPPGPRRAPGETAVPTGDPAPHNWWTELSYFATAADHARLADMMVHALRDVQGVRRPADLEYESFRRLGNGRIELADFGIAPADPSRLTERRSSADAVAAAPPVVDPVMSAPVNDSGPEARPRAANGVSRERAVAQARPVPMPAPPAVLAPADGEGEPERRLTAAKQEGDHVTYFDVLLRSELILPVADDPTAGDLVTITIADSVYVMVFSSPRALAQSLRPGEPVPPPHRRMTFGALAASWPDPSWSLAVNPGLPSEIHLDAAAVARIDGTRRGAAEPPAPATGPLPVQGPSAPVAAPVPVPAPLPTPLPAPVPQPTPEPEPVRAAGKPLPLPLPHGVQLWGDDGEGESARPLAVYDAISGGWTRVPSVSEESGHLGR</sequence>
<feature type="region of interest" description="Disordered" evidence="1">
    <location>
        <begin position="73"/>
        <end position="92"/>
    </location>
</feature>
<protein>
    <submittedName>
        <fullName evidence="4">Type III secretion system (T3SS) SseB-like protein</fullName>
    </submittedName>
</protein>
<organism evidence="4 5">
    <name type="scientific">Thermomonospora umbrina</name>
    <dbReference type="NCBI Taxonomy" id="111806"/>
    <lineage>
        <taxon>Bacteria</taxon>
        <taxon>Bacillati</taxon>
        <taxon>Actinomycetota</taxon>
        <taxon>Actinomycetes</taxon>
        <taxon>Streptosporangiales</taxon>
        <taxon>Thermomonosporaceae</taxon>
        <taxon>Thermomonospora</taxon>
    </lineage>
</organism>
<evidence type="ECO:0000313" key="4">
    <source>
        <dbReference type="EMBL" id="REE95493.1"/>
    </source>
</evidence>
<name>A0A3D9SNF3_9ACTN</name>
<feature type="region of interest" description="Disordered" evidence="1">
    <location>
        <begin position="346"/>
        <end position="420"/>
    </location>
</feature>
<evidence type="ECO:0000259" key="3">
    <source>
        <dbReference type="Pfam" id="PF22552"/>
    </source>
</evidence>
<dbReference type="InterPro" id="IPR009839">
    <property type="entry name" value="SseB_N"/>
</dbReference>
<gene>
    <name evidence="4" type="ORF">DFJ69_0883</name>
</gene>
<dbReference type="Pfam" id="PF22552">
    <property type="entry name" value="TY-Chap3"/>
    <property type="match status" value="1"/>
</dbReference>
<dbReference type="AlphaFoldDB" id="A0A3D9SNF3"/>
<dbReference type="EMBL" id="QTTT01000001">
    <property type="protein sequence ID" value="REE95493.1"/>
    <property type="molecule type" value="Genomic_DNA"/>
</dbReference>
<feature type="compositionally biased region" description="Pro residues" evidence="1">
    <location>
        <begin position="371"/>
        <end position="394"/>
    </location>
</feature>
<keyword evidence="5" id="KW-1185">Reference proteome</keyword>
<evidence type="ECO:0000259" key="2">
    <source>
        <dbReference type="Pfam" id="PF07179"/>
    </source>
</evidence>
<comment type="caution">
    <text evidence="4">The sequence shown here is derived from an EMBL/GenBank/DDBJ whole genome shotgun (WGS) entry which is preliminary data.</text>
</comment>
<dbReference type="OrthoDB" id="3295680at2"/>
<feature type="domain" description="SseB protein N-terminal" evidence="2">
    <location>
        <begin position="234"/>
        <end position="340"/>
    </location>
</feature>
<accession>A0A3D9SNF3</accession>
<evidence type="ECO:0000313" key="5">
    <source>
        <dbReference type="Proteomes" id="UP000256661"/>
    </source>
</evidence>
<feature type="domain" description="TY-Chap N-terminal" evidence="3">
    <location>
        <begin position="1"/>
        <end position="133"/>
    </location>
</feature>
<feature type="compositionally biased region" description="Low complexity" evidence="1">
    <location>
        <begin position="359"/>
        <end position="370"/>
    </location>
</feature>
<dbReference type="InterPro" id="IPR054344">
    <property type="entry name" value="TY-Chap_N"/>
</dbReference>
<dbReference type="RefSeq" id="WP_116021284.1">
    <property type="nucleotide sequence ID" value="NZ_QTTT01000001.1"/>
</dbReference>
<reference evidence="4 5" key="1">
    <citation type="submission" date="2018-08" db="EMBL/GenBank/DDBJ databases">
        <title>Sequencing the genomes of 1000 actinobacteria strains.</title>
        <authorList>
            <person name="Klenk H.-P."/>
        </authorList>
    </citation>
    <scope>NUCLEOTIDE SEQUENCE [LARGE SCALE GENOMIC DNA]</scope>
    <source>
        <strain evidence="4 5">DSM 43927</strain>
    </source>
</reference>
<dbReference type="Pfam" id="PF07179">
    <property type="entry name" value="SseB"/>
    <property type="match status" value="1"/>
</dbReference>
<dbReference type="Proteomes" id="UP000256661">
    <property type="component" value="Unassembled WGS sequence"/>
</dbReference>
<feature type="region of interest" description="Disordered" evidence="1">
    <location>
        <begin position="179"/>
        <end position="202"/>
    </location>
</feature>